<dbReference type="AlphaFoldDB" id="A0AA86YYQ7"/>
<sequence length="117" mass="13900">MIEDIQSVLTQSPQSGFWKYDYRLRFEGYPFNHKRVYGRLGLNLKCRVKKALCVREKRPLAIEKIPNIQWELVLLLDNMGIFSARYSPRQAFNILTIKCETCSNIRFLFQQRGRITL</sequence>
<accession>A0AA86YYQ7</accession>
<evidence type="ECO:0000313" key="2">
    <source>
        <dbReference type="Proteomes" id="UP000004506"/>
    </source>
</evidence>
<comment type="caution">
    <text evidence="1">The sequence shown here is derived from an EMBL/GenBank/DDBJ whole genome shotgun (WGS) entry which is preliminary data.</text>
</comment>
<reference evidence="2" key="2">
    <citation type="submission" date="2008-04" db="EMBL/GenBank/DDBJ databases">
        <title>Draft genome sequence of Providencia stuartii(ATCC 25827).</title>
        <authorList>
            <person name="Sudarsanam P."/>
            <person name="Ley R."/>
            <person name="Guruge J."/>
            <person name="Turnbaugh P.J."/>
            <person name="Mahowald M."/>
            <person name="Liep D."/>
            <person name="Gordon J."/>
        </authorList>
    </citation>
    <scope>NUCLEOTIDE SEQUENCE [LARGE SCALE GENOMIC DNA]</scope>
    <source>
        <strain evidence="2">ATCC 25827</strain>
    </source>
</reference>
<organism evidence="1 2">
    <name type="scientific">Providencia stuartii ATCC 25827</name>
    <dbReference type="NCBI Taxonomy" id="471874"/>
    <lineage>
        <taxon>Bacteria</taxon>
        <taxon>Pseudomonadati</taxon>
        <taxon>Pseudomonadota</taxon>
        <taxon>Gammaproteobacteria</taxon>
        <taxon>Enterobacterales</taxon>
        <taxon>Morganellaceae</taxon>
        <taxon>Providencia</taxon>
    </lineage>
</organism>
<reference evidence="2" key="1">
    <citation type="submission" date="2008-04" db="EMBL/GenBank/DDBJ databases">
        <title>Draft genome sequence of Providencia stuartii (ATCC 25827).</title>
        <authorList>
            <person name="Sudarsanam P."/>
            <person name="Ley R."/>
            <person name="Guruge J."/>
            <person name="Turnbaugh P.J."/>
            <person name="Mahowald M."/>
            <person name="Liep D."/>
            <person name="Gordon J."/>
        </authorList>
    </citation>
    <scope>NUCLEOTIDE SEQUENCE [LARGE SCALE GENOMIC DNA]</scope>
    <source>
        <strain evidence="2">ATCC 25827</strain>
    </source>
</reference>
<evidence type="ECO:0000313" key="1">
    <source>
        <dbReference type="EMBL" id="EDU60638.1"/>
    </source>
</evidence>
<dbReference type="Proteomes" id="UP000004506">
    <property type="component" value="Unassembled WGS sequence"/>
</dbReference>
<reference evidence="1 2" key="3">
    <citation type="submission" date="2008-05" db="EMBL/GenBank/DDBJ databases">
        <authorList>
            <person name="Fulton L."/>
            <person name="Clifton S."/>
            <person name="Fulton B."/>
            <person name="Xu J."/>
            <person name="Minx P."/>
            <person name="Pepin K.H."/>
            <person name="Johnson M."/>
            <person name="Thiruvilangam P."/>
            <person name="Bhonagiri V."/>
            <person name="Nash W.E."/>
            <person name="Mardis E.R."/>
            <person name="Wilson R.K."/>
        </authorList>
    </citation>
    <scope>NUCLEOTIDE SEQUENCE [LARGE SCALE GENOMIC DNA]</scope>
    <source>
        <strain evidence="1 2">ATCC 25827</strain>
    </source>
</reference>
<proteinExistence type="predicted"/>
<evidence type="ECO:0008006" key="3">
    <source>
        <dbReference type="Google" id="ProtNLM"/>
    </source>
</evidence>
<protein>
    <recommendedName>
        <fullName evidence="3">Transposase</fullName>
    </recommendedName>
</protein>
<gene>
    <name evidence="1" type="ORF">PROSTU_01172</name>
</gene>
<name>A0AA86YYQ7_PROST</name>
<dbReference type="EMBL" id="ABJD02000099">
    <property type="protein sequence ID" value="EDU60638.1"/>
    <property type="molecule type" value="Genomic_DNA"/>
</dbReference>